<dbReference type="AlphaFoldDB" id="A0A495ITG0"/>
<keyword evidence="6" id="KW-1185">Reference proteome</keyword>
<feature type="domain" description="Cytochrome C Planctomycete-type" evidence="2">
    <location>
        <begin position="193"/>
        <end position="252"/>
    </location>
</feature>
<evidence type="ECO:0000256" key="1">
    <source>
        <dbReference type="SAM" id="Phobius"/>
    </source>
</evidence>
<dbReference type="OrthoDB" id="713772at2"/>
<dbReference type="SUPFAM" id="SSF52047">
    <property type="entry name" value="RNI-like"/>
    <property type="match status" value="1"/>
</dbReference>
<reference evidence="5 6" key="1">
    <citation type="submission" date="2018-10" db="EMBL/GenBank/DDBJ databases">
        <title>Genomic Encyclopedia of Archaeal and Bacterial Type Strains, Phase II (KMG-II): from individual species to whole genera.</title>
        <authorList>
            <person name="Goeker M."/>
        </authorList>
    </citation>
    <scope>NUCLEOTIDE SEQUENCE [LARGE SCALE GENOMIC DNA]</scope>
    <source>
        <strain evidence="5 6">DSM 18602</strain>
    </source>
</reference>
<evidence type="ECO:0000313" key="6">
    <source>
        <dbReference type="Proteomes" id="UP000268007"/>
    </source>
</evidence>
<dbReference type="PANTHER" id="PTHR35889:SF3">
    <property type="entry name" value="F-BOX DOMAIN-CONTAINING PROTEIN"/>
    <property type="match status" value="1"/>
</dbReference>
<feature type="transmembrane region" description="Helical" evidence="1">
    <location>
        <begin position="117"/>
        <end position="137"/>
    </location>
</feature>
<evidence type="ECO:0000313" key="5">
    <source>
        <dbReference type="EMBL" id="RKR79950.1"/>
    </source>
</evidence>
<comment type="caution">
    <text evidence="5">The sequence shown here is derived from an EMBL/GenBank/DDBJ whole genome shotgun (WGS) entry which is preliminary data.</text>
</comment>
<accession>A0A495ITG0</accession>
<gene>
    <name evidence="5" type="ORF">BDD43_0036</name>
</gene>
<dbReference type="InterPro" id="IPR057207">
    <property type="entry name" value="FBXL15_LRR"/>
</dbReference>
<evidence type="ECO:0000259" key="2">
    <source>
        <dbReference type="Pfam" id="PF07635"/>
    </source>
</evidence>
<dbReference type="RefSeq" id="WP_121195553.1">
    <property type="nucleotide sequence ID" value="NZ_RBKU01000001.1"/>
</dbReference>
<feature type="domain" description="F-box/LRR-repeat protein 15-like leucin rich repeat" evidence="4">
    <location>
        <begin position="366"/>
        <end position="463"/>
    </location>
</feature>
<feature type="transmembrane region" description="Helical" evidence="1">
    <location>
        <begin position="86"/>
        <end position="105"/>
    </location>
</feature>
<feature type="transmembrane region" description="Helical" evidence="1">
    <location>
        <begin position="52"/>
        <end position="74"/>
    </location>
</feature>
<dbReference type="Pfam" id="PF09990">
    <property type="entry name" value="DUF2231"/>
    <property type="match status" value="1"/>
</dbReference>
<protein>
    <submittedName>
        <fullName evidence="5">Putative membrane protein</fullName>
    </submittedName>
</protein>
<evidence type="ECO:0000259" key="3">
    <source>
        <dbReference type="Pfam" id="PF09990"/>
    </source>
</evidence>
<evidence type="ECO:0000259" key="4">
    <source>
        <dbReference type="Pfam" id="PF25372"/>
    </source>
</evidence>
<organism evidence="5 6">
    <name type="scientific">Mucilaginibacter gracilis</name>
    <dbReference type="NCBI Taxonomy" id="423350"/>
    <lineage>
        <taxon>Bacteria</taxon>
        <taxon>Pseudomonadati</taxon>
        <taxon>Bacteroidota</taxon>
        <taxon>Sphingobacteriia</taxon>
        <taxon>Sphingobacteriales</taxon>
        <taxon>Sphingobacteriaceae</taxon>
        <taxon>Mucilaginibacter</taxon>
    </lineage>
</organism>
<keyword evidence="1" id="KW-0812">Transmembrane</keyword>
<name>A0A495ITG0_9SPHI</name>
<feature type="transmembrane region" description="Helical" evidence="1">
    <location>
        <begin position="22"/>
        <end position="40"/>
    </location>
</feature>
<dbReference type="InterPro" id="IPR019251">
    <property type="entry name" value="DUF2231_TM"/>
</dbReference>
<keyword evidence="1" id="KW-1133">Transmembrane helix</keyword>
<proteinExistence type="predicted"/>
<feature type="domain" description="DUF2231" evidence="3">
    <location>
        <begin position="19"/>
        <end position="141"/>
    </location>
</feature>
<dbReference type="Gene3D" id="3.80.10.10">
    <property type="entry name" value="Ribonuclease Inhibitor"/>
    <property type="match status" value="1"/>
</dbReference>
<dbReference type="EMBL" id="RBKU01000001">
    <property type="protein sequence ID" value="RKR79950.1"/>
    <property type="molecule type" value="Genomic_DNA"/>
</dbReference>
<dbReference type="Proteomes" id="UP000268007">
    <property type="component" value="Unassembled WGS sequence"/>
</dbReference>
<dbReference type="PANTHER" id="PTHR35889">
    <property type="entry name" value="CYCLOINULO-OLIGOSACCHARIDE FRUCTANOTRANSFERASE-RELATED"/>
    <property type="match status" value="1"/>
</dbReference>
<dbReference type="Pfam" id="PF25372">
    <property type="entry name" value="DUF7885"/>
    <property type="match status" value="1"/>
</dbReference>
<sequence length="478" mass="52901">MPISTILLTADWGSFIGHLHPVIVHLPIGMLIVAAMLEALAMRKRTIQWDQVIVLILRWGCLSALVSAAFGWLLSRSGGYPAQTLFWHQWAGISLVFIAGVCSYLKVKAIASKSNTSYRIAMLVMLLLLTFTGHLGGNMTHGEGYLTADLPEPLRSWLGMKLSAEKNSPEKISDVNEARVYRDVISPILQSKCWSCHGESKSKGNFRMDTETLLMKGGEHGAVILKNHADGSELVKRVLLPPDDDHRMPPKGKEALTDNEISMIKWWINHGADFTKKLKELHPDEKTKQLFSTLNGNSQTLRSPGGGAGSKPYILFNQKAPLAARTDIDTLKKLFVLVSPIAQAQNYLSVSCINAPGFDDSKMALLVRLSPQITWLRLSHTKITDTALPQLSKMTSLTRLDMAYTNLTDAGIQSIARLPNLVYLNLTGTRIDDQGLKQLAPLKNLRNIYCWRTAVSKEGVAILQKKIPWCNIDTGAKN</sequence>
<dbReference type="InterPro" id="IPR032675">
    <property type="entry name" value="LRR_dom_sf"/>
</dbReference>
<keyword evidence="1" id="KW-0472">Membrane</keyword>
<dbReference type="Pfam" id="PF07635">
    <property type="entry name" value="PSCyt1"/>
    <property type="match status" value="1"/>
</dbReference>
<dbReference type="InterPro" id="IPR011429">
    <property type="entry name" value="Cyt_c_Planctomycete-type"/>
</dbReference>